<gene>
    <name evidence="23" type="ORF">ISN44_As09g017550</name>
</gene>
<dbReference type="CDD" id="cd16656">
    <property type="entry name" value="RING-Ubox_PRP19"/>
    <property type="match status" value="1"/>
</dbReference>
<feature type="repeat" description="WD" evidence="18">
    <location>
        <begin position="1913"/>
        <end position="1953"/>
    </location>
</feature>
<evidence type="ECO:0000313" key="24">
    <source>
        <dbReference type="Proteomes" id="UP000694251"/>
    </source>
</evidence>
<dbReference type="PROSITE" id="PS50082">
    <property type="entry name" value="WD_REPEATS_2"/>
    <property type="match status" value="4"/>
</dbReference>
<feature type="compositionally biased region" description="Polar residues" evidence="20">
    <location>
        <begin position="1423"/>
        <end position="1443"/>
    </location>
</feature>
<dbReference type="FunFam" id="2.130.10.10:FF:000043">
    <property type="entry name" value="pre-mRNA-processing factor 19"/>
    <property type="match status" value="1"/>
</dbReference>
<dbReference type="InterPro" id="IPR054722">
    <property type="entry name" value="PolX-like_BBD"/>
</dbReference>
<dbReference type="Pfam" id="PF24814">
    <property type="entry name" value="WD40_Prp19"/>
    <property type="match status" value="1"/>
</dbReference>
<dbReference type="PROSITE" id="PS51698">
    <property type="entry name" value="U_BOX"/>
    <property type="match status" value="1"/>
</dbReference>
<feature type="compositionally biased region" description="Polar residues" evidence="20">
    <location>
        <begin position="794"/>
        <end position="815"/>
    </location>
</feature>
<dbReference type="InterPro" id="IPR003613">
    <property type="entry name" value="Ubox_domain"/>
</dbReference>
<feature type="repeat" description="WD" evidence="18">
    <location>
        <begin position="1782"/>
        <end position="1813"/>
    </location>
</feature>
<dbReference type="InterPro" id="IPR055340">
    <property type="entry name" value="RING-Ubox_PRP19"/>
</dbReference>
<comment type="similarity">
    <text evidence="3 19">Belongs to the WD repeat PRP19 family.</text>
</comment>
<comment type="caution">
    <text evidence="23">The sequence shown here is derived from an EMBL/GenBank/DDBJ whole genome shotgun (WGS) entry which is preliminary data.</text>
</comment>
<feature type="domain" description="Integrase catalytic" evidence="21">
    <location>
        <begin position="509"/>
        <end position="675"/>
    </location>
</feature>
<feature type="compositionally biased region" description="Polar residues" evidence="20">
    <location>
        <begin position="843"/>
        <end position="866"/>
    </location>
</feature>
<accession>A0A8T2AJ10</accession>
<dbReference type="GO" id="GO:0045087">
    <property type="term" value="P:innate immune response"/>
    <property type="evidence" value="ECO:0007669"/>
    <property type="project" value="UniProtKB-KW"/>
</dbReference>
<dbReference type="SMART" id="SM00320">
    <property type="entry name" value="WD40"/>
    <property type="match status" value="7"/>
</dbReference>
<dbReference type="FunFam" id="3.30.40.10:FF:000027">
    <property type="entry name" value="Pre-mRNA-processing factor 19, putative"/>
    <property type="match status" value="1"/>
</dbReference>
<dbReference type="Pfam" id="PF07727">
    <property type="entry name" value="RVT_2"/>
    <property type="match status" value="1"/>
</dbReference>
<evidence type="ECO:0000256" key="18">
    <source>
        <dbReference type="PROSITE-ProRule" id="PRU00221"/>
    </source>
</evidence>
<dbReference type="PANTHER" id="PTHR43995">
    <property type="entry name" value="PRE-MRNA-PROCESSING FACTOR 19"/>
    <property type="match status" value="1"/>
</dbReference>
<keyword evidence="10 19" id="KW-0227">DNA damage</keyword>
<proteinExistence type="inferred from homology"/>
<comment type="subcellular location">
    <subcellularLocation>
        <location evidence="1 19">Nucleus</location>
    </subcellularLocation>
</comment>
<evidence type="ECO:0000256" key="20">
    <source>
        <dbReference type="SAM" id="MobiDB-lite"/>
    </source>
</evidence>
<evidence type="ECO:0000256" key="15">
    <source>
        <dbReference type="ARBA" id="ARBA00023242"/>
    </source>
</evidence>
<comment type="catalytic activity">
    <reaction evidence="19">
        <text>S-ubiquitinyl-[E2 ubiquitin-conjugating enzyme]-L-cysteine + [acceptor protein]-L-lysine = [E2 ubiquitin-conjugating enzyme]-L-cysteine + N(6)-ubiquitinyl-[acceptor protein]-L-lysine.</text>
        <dbReference type="EC" id="2.3.2.27"/>
    </reaction>
</comment>
<dbReference type="Pfam" id="PF14223">
    <property type="entry name" value="Retrotran_gag_2"/>
    <property type="match status" value="1"/>
</dbReference>
<dbReference type="PROSITE" id="PS50294">
    <property type="entry name" value="WD_REPEATS_REGION"/>
    <property type="match status" value="2"/>
</dbReference>
<dbReference type="SMART" id="SM00504">
    <property type="entry name" value="Ubox"/>
    <property type="match status" value="1"/>
</dbReference>
<evidence type="ECO:0000256" key="16">
    <source>
        <dbReference type="ARBA" id="ARBA00056434"/>
    </source>
</evidence>
<keyword evidence="24" id="KW-1185">Reference proteome</keyword>
<evidence type="ECO:0000313" key="23">
    <source>
        <dbReference type="EMBL" id="KAG7573471.1"/>
    </source>
</evidence>
<keyword evidence="13 19" id="KW-0508">mRNA splicing</keyword>
<dbReference type="GO" id="GO:0005737">
    <property type="term" value="C:cytoplasm"/>
    <property type="evidence" value="ECO:0007669"/>
    <property type="project" value="TreeGrafter"/>
</dbReference>
<dbReference type="CDD" id="cd09272">
    <property type="entry name" value="RNase_HI_RT_Ty1"/>
    <property type="match status" value="1"/>
</dbReference>
<keyword evidence="7 19" id="KW-0808">Transferase</keyword>
<keyword evidence="6 19" id="KW-0507">mRNA processing</keyword>
<dbReference type="InterPro" id="IPR013103">
    <property type="entry name" value="RVT_2"/>
</dbReference>
<dbReference type="Pfam" id="PF13976">
    <property type="entry name" value="gag_pre-integrs"/>
    <property type="match status" value="1"/>
</dbReference>
<dbReference type="Pfam" id="PF25597">
    <property type="entry name" value="SH3_retrovirus"/>
    <property type="match status" value="1"/>
</dbReference>
<dbReference type="GO" id="GO:0006281">
    <property type="term" value="P:DNA repair"/>
    <property type="evidence" value="ECO:0007669"/>
    <property type="project" value="UniProtKB-KW"/>
</dbReference>
<keyword evidence="14 19" id="KW-0234">DNA repair</keyword>
<evidence type="ECO:0000256" key="13">
    <source>
        <dbReference type="ARBA" id="ARBA00023187"/>
    </source>
</evidence>
<dbReference type="PROSITE" id="PS50994">
    <property type="entry name" value="INTEGRASE"/>
    <property type="match status" value="1"/>
</dbReference>
<dbReference type="InterPro" id="IPR001680">
    <property type="entry name" value="WD40_rpt"/>
</dbReference>
<feature type="compositionally biased region" description="Basic and acidic residues" evidence="20">
    <location>
        <begin position="824"/>
        <end position="833"/>
    </location>
</feature>
<feature type="compositionally biased region" description="Polar residues" evidence="20">
    <location>
        <begin position="268"/>
        <end position="277"/>
    </location>
</feature>
<evidence type="ECO:0000256" key="11">
    <source>
        <dbReference type="ARBA" id="ARBA00022786"/>
    </source>
</evidence>
<evidence type="ECO:0000256" key="12">
    <source>
        <dbReference type="ARBA" id="ARBA00022859"/>
    </source>
</evidence>
<comment type="subunit">
    <text evidence="17">Homotetramer. Component of the multiprotein assembly MOS4-associated complex (MAC) at least composed of MOS4, CDC5, PRL1 and PRP19 which is related to the PRP19C/Prp19 complex/NTC/Nineteen complex identified in other organisms. Associated with the spliceosome.</text>
</comment>
<evidence type="ECO:0000259" key="22">
    <source>
        <dbReference type="PROSITE" id="PS51698"/>
    </source>
</evidence>
<keyword evidence="5" id="KW-0399">Innate immunity</keyword>
<feature type="region of interest" description="Disordered" evidence="20">
    <location>
        <begin position="794"/>
        <end position="872"/>
    </location>
</feature>
<evidence type="ECO:0000256" key="6">
    <source>
        <dbReference type="ARBA" id="ARBA00022664"/>
    </source>
</evidence>
<dbReference type="OrthoDB" id="687049at2759"/>
<dbReference type="Pfam" id="PF00665">
    <property type="entry name" value="rve"/>
    <property type="match status" value="1"/>
</dbReference>
<feature type="compositionally biased region" description="Low complexity" evidence="20">
    <location>
        <begin position="250"/>
        <end position="267"/>
    </location>
</feature>
<protein>
    <recommendedName>
        <fullName evidence="19">Pre-mRNA-processing factor 19</fullName>
        <ecNumber evidence="19">2.3.2.27</ecNumber>
    </recommendedName>
</protein>
<dbReference type="InterPro" id="IPR057670">
    <property type="entry name" value="SH3_retrovirus"/>
</dbReference>
<dbReference type="PANTHER" id="PTHR43995:SF3">
    <property type="entry name" value="PRE-MRNA-PROCESSING FACTOR 19 HOMOLOG 2"/>
    <property type="match status" value="1"/>
</dbReference>
<feature type="repeat" description="WD" evidence="18">
    <location>
        <begin position="1871"/>
        <end position="1912"/>
    </location>
</feature>
<feature type="compositionally biased region" description="Gly residues" evidence="20">
    <location>
        <begin position="237"/>
        <end position="249"/>
    </location>
</feature>
<organism evidence="23 24">
    <name type="scientific">Arabidopsis suecica</name>
    <name type="common">Swedish thale-cress</name>
    <name type="synonym">Cardaminopsis suecica</name>
    <dbReference type="NCBI Taxonomy" id="45249"/>
    <lineage>
        <taxon>Eukaryota</taxon>
        <taxon>Viridiplantae</taxon>
        <taxon>Streptophyta</taxon>
        <taxon>Embryophyta</taxon>
        <taxon>Tracheophyta</taxon>
        <taxon>Spermatophyta</taxon>
        <taxon>Magnoliopsida</taxon>
        <taxon>eudicotyledons</taxon>
        <taxon>Gunneridae</taxon>
        <taxon>Pentapetalae</taxon>
        <taxon>rosids</taxon>
        <taxon>malvids</taxon>
        <taxon>Brassicales</taxon>
        <taxon>Brassicaceae</taxon>
        <taxon>Camelineae</taxon>
        <taxon>Arabidopsis</taxon>
    </lineage>
</organism>
<comment type="pathway">
    <text evidence="2 19">Protein modification; protein ubiquitination.</text>
</comment>
<dbReference type="GO" id="GO:0042742">
    <property type="term" value="P:defense response to bacterium"/>
    <property type="evidence" value="ECO:0007669"/>
    <property type="project" value="UniProtKB-ARBA"/>
</dbReference>
<evidence type="ECO:0000256" key="10">
    <source>
        <dbReference type="ARBA" id="ARBA00022763"/>
    </source>
</evidence>
<dbReference type="GO" id="GO:0070534">
    <property type="term" value="P:protein K63-linked ubiquitination"/>
    <property type="evidence" value="ECO:0007669"/>
    <property type="project" value="UniProtKB-UniRule"/>
</dbReference>
<evidence type="ECO:0000256" key="3">
    <source>
        <dbReference type="ARBA" id="ARBA00006388"/>
    </source>
</evidence>
<evidence type="ECO:0000256" key="8">
    <source>
        <dbReference type="ARBA" id="ARBA00022728"/>
    </source>
</evidence>
<keyword evidence="12" id="KW-0391">Immunity</keyword>
<evidence type="ECO:0000256" key="2">
    <source>
        <dbReference type="ARBA" id="ARBA00004906"/>
    </source>
</evidence>
<dbReference type="GO" id="GO:0061630">
    <property type="term" value="F:ubiquitin protein ligase activity"/>
    <property type="evidence" value="ECO:0007669"/>
    <property type="project" value="UniProtKB-UniRule"/>
</dbReference>
<feature type="region of interest" description="Disordered" evidence="20">
    <location>
        <begin position="1412"/>
        <end position="1443"/>
    </location>
</feature>
<evidence type="ECO:0000256" key="1">
    <source>
        <dbReference type="ARBA" id="ARBA00004123"/>
    </source>
</evidence>
<evidence type="ECO:0000256" key="9">
    <source>
        <dbReference type="ARBA" id="ARBA00022737"/>
    </source>
</evidence>
<dbReference type="EC" id="2.3.2.27" evidence="19"/>
<dbReference type="GO" id="GO:0000974">
    <property type="term" value="C:Prp19 complex"/>
    <property type="evidence" value="ECO:0007669"/>
    <property type="project" value="UniProtKB-UniRule"/>
</dbReference>
<keyword evidence="8 19" id="KW-0747">Spliceosome</keyword>
<dbReference type="InterPro" id="IPR025724">
    <property type="entry name" value="GAG-pre-integrase_dom"/>
</dbReference>
<evidence type="ECO:0000259" key="21">
    <source>
        <dbReference type="PROSITE" id="PS50994"/>
    </source>
</evidence>
<dbReference type="Proteomes" id="UP000694251">
    <property type="component" value="Chromosome 9"/>
</dbReference>
<dbReference type="Pfam" id="PF08606">
    <property type="entry name" value="Prp19"/>
    <property type="match status" value="1"/>
</dbReference>
<feature type="region of interest" description="Disordered" evidence="20">
    <location>
        <begin position="226"/>
        <end position="281"/>
    </location>
</feature>
<reference evidence="23 24" key="1">
    <citation type="submission" date="2020-12" db="EMBL/GenBank/DDBJ databases">
        <title>Concerted genomic and epigenomic changes stabilize Arabidopsis allopolyploids.</title>
        <authorList>
            <person name="Chen Z."/>
        </authorList>
    </citation>
    <scope>NUCLEOTIDE SEQUENCE [LARGE SCALE GENOMIC DNA]</scope>
    <source>
        <strain evidence="23">As9502</strain>
        <tissue evidence="23">Leaf</tissue>
    </source>
</reference>
<evidence type="ECO:0000256" key="14">
    <source>
        <dbReference type="ARBA" id="ARBA00023204"/>
    </source>
</evidence>
<dbReference type="EMBL" id="JAEFBJ010000009">
    <property type="protein sequence ID" value="KAG7573471.1"/>
    <property type="molecule type" value="Genomic_DNA"/>
</dbReference>
<comment type="function">
    <text evidence="16">Probable ubiquitin-protein ligase which is mainly involved pre-mRNA splicing and DNA repair. Component of the MAC complex that probably regulates defense responses through transcriptional control and thereby is essential for plant innate immunity.</text>
</comment>
<dbReference type="InterPro" id="IPR013915">
    <property type="entry name" value="Prp19_cc"/>
</dbReference>
<dbReference type="GO" id="GO:0071006">
    <property type="term" value="C:U2-type catalytic step 1 spliceosome"/>
    <property type="evidence" value="ECO:0007669"/>
    <property type="project" value="TreeGrafter"/>
</dbReference>
<dbReference type="InterPro" id="IPR038959">
    <property type="entry name" value="Prp19"/>
</dbReference>
<evidence type="ECO:0000256" key="7">
    <source>
        <dbReference type="ARBA" id="ARBA00022679"/>
    </source>
</evidence>
<evidence type="ECO:0000256" key="17">
    <source>
        <dbReference type="ARBA" id="ARBA00065458"/>
    </source>
</evidence>
<dbReference type="InterPro" id="IPR001584">
    <property type="entry name" value="Integrase_cat-core"/>
</dbReference>
<sequence>MAETYPFPDNIHVSSSVTIKLTDSNYLLWKTQFESLLFCQKLIGFVNGAVTAPPKTSTAVTGDTTIEVPNPRYESWFCTDQLVRSWLFGTLSVEILGYVHNLKTSREIWVALAENFNKSSVAREFSLRRSLQLLTKKDKSFAVYCREFISICDALSSIGKPIDESMKVFGFLNGLGREFDPITTVIQSSLSKMSPPSFTDVVSEVESFDSKLKSYEDTETVSPHLAFQAQQSDYGGNNRGGYKGRGRGGYNQNRGRSGYSSRGRGFSQHQTTSSSGERPTCQICGRVGHTAVKCYNRFDNNYQGGDINQAFASMKVTDEHGRVWVTDSGATAHVTSTTDNLNSASTYEGDDTVLVGDGAFLPITHLGSATITSSSGTIKLNEVLVCPQIQKSLLSVSKLCDDYPCGVYFDANKVCVIDINTQKVVAKGPRHNGLYLLKDQEYAAYYSNRHCTTTEDIWHHRLGHYSSQVLQQLKTCKEISVNKSRTSAICEPCQMGKNSRLQFLSTSTRMLQPLDRIHCDLWGPSPVVSNQGFKYYAVFVDDFTRFSWFYPLKVKSEFFSTFQVFQKQVENQFGTKIKEFQSDGGGEFTNNALKKHFQDNGILHKLSCPYTPQQNGVAERKHRHLVELGLSMLFHSHSPLHYWVEAFYAANFIINLLPSQVLENKSPYEVLFKNKPSYSMLRVFGSACYPCLRPLATHKFEPRSLLCVFLGYHSQYKGYRCLHPPTGRVYISRHVVFDEAQFPFKLQYKSLVPNYKTSLLKSWQSGHVISSPATGPQKPITDEITCNVPVVVKTSTPATVPPDNTNTTTEYSQSDNSDHNASPPEHDSTHSETESEELPQPSPTISTASDVEEPANQQGNTHSMTTRGKAGIHKPNTRYVLLTSKFATEEPKTLAAALKHPGWNQAVLDEMGTIHMLHTWSLVPPTQDMNILNSKWVFKTKLKPDGSVDKLKARLVAKGFEQEEGLDYLETFSPVVRTATIRMVLDVATAKEWNIKQLDVSNAFLHGELKEPVFMSQPPGFVDPTKPSHVCRLTKALYGLKQAPRAWFDTFSNFLIEFGFSCSKADPSLFTYHKDGKSLVLLLYVDDILLTGSHQTLLNELLQALNKRFHMKDLGKPHYFLGIEIESHSGGLFLHQTAYAKDILHQAAMSNCNPMPTPLPQQLDNLNSEPFEEPTYFRSLAGKLQYLTITRPDVQFAVNFICQRMHAPTVSDYGLLKRILRYIKGTVSMGLHIRKSSNLSLSGFCDSDHAGCKETRRSTTGLCTLLGPNLISWSAKRQETVSNSSTEAEYRALTTAAKEVTWLSFLLRDLGISQSHPTLLQCDNLSAVYLSTNPALHSRSKHFDTDYHYIREQVALGLIETKHVPASLQLADIFTKSLPRRLFIELRSKLGVACSPTPSLRGNVSDKHQLGLKAAHKAKGTQEKSSPSTASLPPQVKTNTLSVPVNKDVEPAKKTLQHNPLISSSESANRLFSLFNNFPGFRDFALRRRTGEDKTLAPPHSQGVLRPPEFSCFVLLLVLSTMNCAISGEVPKEPVVSTKSGLLFERRLIERHISDYGKCPVTGEPLTIDDIVPIKTGEIIKPKTLHTASIPGLLGTFQNEWDGLMLSNFALEQQLHTARQELSHALYQHDSACRVIARLKKERDEARQLLAEVERHIPAAPEAVTANAALSNGKRVATGDEELGPNAKKLCPGISAEIITELTDCNAALSQKRKKRQIPQTLASIDALERFTQLSSHPLHKTNKPGICSMDILHSKDVIATGGVDATAVLFDHPSGQILSTLTGHSKKVTSVKFVGDADLVLTASADKTVRIWRNPGDGNYACGQTLNDHSGEVRAVTVHPTNKYFVSASLDSTWCFYDLSSGSCLAQVSDGSENADYTAAAFHPDGLILGTGTSQSVVKIWDVKSQANVAKFDGHTGEVTAISFSENGYFLATAAEDGVRLWDLRKLRNFKSFLSADANSVEFDPSGSYLGIAASDIRVYQTASVKAEWNLIKTLPDLSGTGKATCVKFGPDAQYVAVGSMDHNLRIFGLPGDEKANTDDDSAQDS</sequence>
<keyword evidence="9" id="KW-0677">Repeat</keyword>
<dbReference type="Pfam" id="PF22936">
    <property type="entry name" value="Pol_BBD"/>
    <property type="match status" value="1"/>
</dbReference>
<feature type="repeat" description="WD" evidence="18">
    <location>
        <begin position="1827"/>
        <end position="1868"/>
    </location>
</feature>
<dbReference type="GO" id="GO:0015074">
    <property type="term" value="P:DNA integration"/>
    <property type="evidence" value="ECO:0007669"/>
    <property type="project" value="InterPro"/>
</dbReference>
<feature type="domain" description="U-box" evidence="22">
    <location>
        <begin position="1517"/>
        <end position="1591"/>
    </location>
</feature>
<evidence type="ECO:0000256" key="19">
    <source>
        <dbReference type="RuleBase" id="RU367101"/>
    </source>
</evidence>
<comment type="function">
    <text evidence="19">Ubiquitin-protein ligase which is mainly involved pre-mRNA splicing and DNA repair. Required for pre-mRNA splicing as component of the spliceosome.</text>
</comment>
<keyword evidence="4 18" id="KW-0853">WD repeat</keyword>
<keyword evidence="15 19" id="KW-0539">Nucleus</keyword>
<keyword evidence="11 19" id="KW-0833">Ubl conjugation pathway</keyword>
<evidence type="ECO:0000256" key="4">
    <source>
        <dbReference type="ARBA" id="ARBA00022574"/>
    </source>
</evidence>
<dbReference type="CDD" id="cd00200">
    <property type="entry name" value="WD40"/>
    <property type="match status" value="1"/>
</dbReference>
<dbReference type="GO" id="GO:0000398">
    <property type="term" value="P:mRNA splicing, via spliceosome"/>
    <property type="evidence" value="ECO:0007669"/>
    <property type="project" value="InterPro"/>
</dbReference>
<evidence type="ECO:0000256" key="5">
    <source>
        <dbReference type="ARBA" id="ARBA00022588"/>
    </source>
</evidence>
<name>A0A8T2AJ10_ARASU</name>